<dbReference type="AlphaFoldDB" id="A0A8K0XXR0"/>
<evidence type="ECO:0000256" key="1">
    <source>
        <dbReference type="SAM" id="Coils"/>
    </source>
</evidence>
<keyword evidence="3" id="KW-1185">Reference proteome</keyword>
<dbReference type="Pfam" id="PF09481">
    <property type="entry name" value="CRISPR_Cse1"/>
    <property type="match status" value="1"/>
</dbReference>
<protein>
    <submittedName>
        <fullName evidence="2">Type I-E CRISPR-associated protein Cse1/CasA</fullName>
    </submittedName>
</protein>
<evidence type="ECO:0000313" key="3">
    <source>
        <dbReference type="Proteomes" id="UP000659047"/>
    </source>
</evidence>
<comment type="caution">
    <text evidence="2">The sequence shown here is derived from an EMBL/GenBank/DDBJ whole genome shotgun (WGS) entry which is preliminary data.</text>
</comment>
<keyword evidence="1" id="KW-0175">Coiled coil</keyword>
<dbReference type="CDD" id="cd09729">
    <property type="entry name" value="Cse1_I-E"/>
    <property type="match status" value="1"/>
</dbReference>
<reference evidence="2" key="1">
    <citation type="submission" date="2021-01" db="EMBL/GenBank/DDBJ databases">
        <title>Intestinitalea alba gen. nov., sp. nov., a novel genus of the family Enterobacteriaceae, isolated from the gut of the plastic-eating mealworm Tenebrio molitor L.</title>
        <authorList>
            <person name="Yang Y."/>
        </authorList>
    </citation>
    <scope>NUCLEOTIDE SEQUENCE</scope>
    <source>
        <strain evidence="2">BIT-L3</strain>
    </source>
</reference>
<organism evidence="2 3">
    <name type="scientific">Tenebrionibacter intestinalis</name>
    <dbReference type="NCBI Taxonomy" id="2799638"/>
    <lineage>
        <taxon>Bacteria</taxon>
        <taxon>Pseudomonadati</taxon>
        <taxon>Pseudomonadota</taxon>
        <taxon>Gammaproteobacteria</taxon>
        <taxon>Enterobacterales</taxon>
        <taxon>Enterobacteriaceae</taxon>
        <taxon>Tenebrionibacter/Tenebrionicola group</taxon>
        <taxon>Tenebrionibacter</taxon>
    </lineage>
</organism>
<gene>
    <name evidence="2" type="primary">casA</name>
    <name evidence="2" type="ORF">JJB97_11490</name>
</gene>
<name>A0A8K0XXR0_9ENTR</name>
<dbReference type="Proteomes" id="UP000659047">
    <property type="component" value="Unassembled WGS sequence"/>
</dbReference>
<accession>A0A8K0XXR0</accession>
<evidence type="ECO:0000313" key="2">
    <source>
        <dbReference type="EMBL" id="MBK4715938.1"/>
    </source>
</evidence>
<dbReference type="InterPro" id="IPR013381">
    <property type="entry name" value="CRISPR-assoc_prot_Cse1"/>
</dbReference>
<dbReference type="NCBIfam" id="TIGR02547">
    <property type="entry name" value="casA_cse1"/>
    <property type="match status" value="1"/>
</dbReference>
<sequence length="521" mass="58207">MDLITESWLPVVTATRQQKKISPLALWDEDILDLAYPRPDFQNGAWQFLIGLLQTAAGPENEAAWRAVWYDGMAQDAWRQALSVVAPAMQFGPQKPAFLQSHEPLEGENSTIAGLLIDAPGGNTLKLNKDHFIKRSACQRMCPHCAAIALFTVQTNSPAGGAGYRVGMRGGGPLTTLIVPEDNTLPLWKKLWLNVMSGQPQVEQAQLPLIFPWLTATRTSERPGNSVTPDNAHALQAYWGMPRRIEIDFSATQAGNCDLCGEHSEACLREIRTKNYGVQYEGWVHPLSPHRQSIKDSAAPWLALKGQPGGLCYKDWLGLSLQSEDKFNLTRPAAVVPAMSKRRKMPATRLWCFGFDMDNAKARCWYQHRLPLIITDEPEQVKAQAKLALELANSALSLLKKHLKAALFAAGGDAPGDFSMWDLTWWQGTQAQFSLLLTAMIKDPMQAQPETSRRMAQWPTYLLQHMFMMFDGMVLSGSQDDSAILRRQLAARKKLEGEYQKLKVRKDFTELAVKPQERGNA</sequence>
<feature type="coiled-coil region" evidence="1">
    <location>
        <begin position="485"/>
        <end position="512"/>
    </location>
</feature>
<dbReference type="RefSeq" id="WP_238714161.1">
    <property type="nucleotide sequence ID" value="NZ_JAEPBH010000028.1"/>
</dbReference>
<proteinExistence type="predicted"/>
<dbReference type="EMBL" id="JAEPBH010000028">
    <property type="protein sequence ID" value="MBK4715938.1"/>
    <property type="molecule type" value="Genomic_DNA"/>
</dbReference>